<evidence type="ECO:0008006" key="3">
    <source>
        <dbReference type="Google" id="ProtNLM"/>
    </source>
</evidence>
<evidence type="ECO:0000313" key="2">
    <source>
        <dbReference type="Proteomes" id="UP000199340"/>
    </source>
</evidence>
<dbReference type="OrthoDB" id="7705857at2"/>
<dbReference type="InterPro" id="IPR027417">
    <property type="entry name" value="P-loop_NTPase"/>
</dbReference>
<dbReference type="Gene3D" id="3.40.50.300">
    <property type="entry name" value="P-loop containing nucleotide triphosphate hydrolases"/>
    <property type="match status" value="1"/>
</dbReference>
<sequence length="263" mass="29415">MRIVVHAGFHKTGTTSIQHMMRRNGKRLARHFRILTRRQIPALCEAARAFSLKQDPAELGFFTYEAAQLFETLDPDDPRPLAVSSEDLSGHMPGRFGLTGYDAAPRLMAVLEQVARDCLPDPQITFFFTTRDTKPWLRSTYAQHVRAIRFTEDREAYLARMQPHGDLAGAVTAIANAVRAPVRHATLESCAGDPLGPMSPLLDVMQAPEKLRARLTALPPSNPSFPDHVLDRMLALNRSDLGHDAWVAAKKAVMEEWRAQGRK</sequence>
<protein>
    <recommendedName>
        <fullName evidence="3">Sulfotransferase family protein</fullName>
    </recommendedName>
</protein>
<keyword evidence="2" id="KW-1185">Reference proteome</keyword>
<evidence type="ECO:0000313" key="1">
    <source>
        <dbReference type="EMBL" id="SDI34672.1"/>
    </source>
</evidence>
<dbReference type="Proteomes" id="UP000199340">
    <property type="component" value="Unassembled WGS sequence"/>
</dbReference>
<reference evidence="1 2" key="1">
    <citation type="submission" date="2016-10" db="EMBL/GenBank/DDBJ databases">
        <authorList>
            <person name="de Groot N.N."/>
        </authorList>
    </citation>
    <scope>NUCLEOTIDE SEQUENCE [LARGE SCALE GENOMIC DNA]</scope>
    <source>
        <strain evidence="1 2">DSM 28010</strain>
    </source>
</reference>
<proteinExistence type="predicted"/>
<accession>A0A1G8JTX9</accession>
<dbReference type="AlphaFoldDB" id="A0A1G8JTX9"/>
<dbReference type="EMBL" id="FNEB01000002">
    <property type="protein sequence ID" value="SDI34672.1"/>
    <property type="molecule type" value="Genomic_DNA"/>
</dbReference>
<name>A0A1G8JTX9_9RHOB</name>
<dbReference type="SUPFAM" id="SSF52540">
    <property type="entry name" value="P-loop containing nucleoside triphosphate hydrolases"/>
    <property type="match status" value="1"/>
</dbReference>
<organism evidence="1 2">
    <name type="scientific">Lutimaribacter saemankumensis</name>
    <dbReference type="NCBI Taxonomy" id="490829"/>
    <lineage>
        <taxon>Bacteria</taxon>
        <taxon>Pseudomonadati</taxon>
        <taxon>Pseudomonadota</taxon>
        <taxon>Alphaproteobacteria</taxon>
        <taxon>Rhodobacterales</taxon>
        <taxon>Roseobacteraceae</taxon>
        <taxon>Lutimaribacter</taxon>
    </lineage>
</organism>
<gene>
    <name evidence="1" type="ORF">SAMN05421850_102278</name>
</gene>
<dbReference type="RefSeq" id="WP_090027625.1">
    <property type="nucleotide sequence ID" value="NZ_FNEB01000002.1"/>
</dbReference>
<dbReference type="STRING" id="490829.SAMN05421850_102278"/>